<dbReference type="RefSeq" id="WP_420242714.1">
    <property type="nucleotide sequence ID" value="NZ_BOPV01000001.1"/>
</dbReference>
<dbReference type="InterPro" id="IPR010318">
    <property type="entry name" value="S-Me-THD_N"/>
</dbReference>
<dbReference type="SUPFAM" id="SSF160991">
    <property type="entry name" value="CV3147-like"/>
    <property type="match status" value="1"/>
</dbReference>
<dbReference type="Proteomes" id="UP000681075">
    <property type="component" value="Unassembled WGS sequence"/>
</dbReference>
<gene>
    <name evidence="3" type="ORF">TMPK1_18510</name>
</gene>
<organism evidence="3 4">
    <name type="scientific">Roseiterribacter gracilis</name>
    <dbReference type="NCBI Taxonomy" id="2812848"/>
    <lineage>
        <taxon>Bacteria</taxon>
        <taxon>Pseudomonadati</taxon>
        <taxon>Pseudomonadota</taxon>
        <taxon>Alphaproteobacteria</taxon>
        <taxon>Rhodospirillales</taxon>
        <taxon>Roseiterribacteraceae</taxon>
        <taxon>Roseiterribacter</taxon>
    </lineage>
</organism>
<feature type="domain" description="S-Me-THD N-terminal" evidence="1">
    <location>
        <begin position="8"/>
        <end position="161"/>
    </location>
</feature>
<evidence type="ECO:0000259" key="1">
    <source>
        <dbReference type="Pfam" id="PF06032"/>
    </source>
</evidence>
<evidence type="ECO:0000259" key="2">
    <source>
        <dbReference type="Pfam" id="PF20906"/>
    </source>
</evidence>
<dbReference type="EMBL" id="BOPV01000001">
    <property type="protein sequence ID" value="GIL39614.1"/>
    <property type="molecule type" value="Genomic_DNA"/>
</dbReference>
<evidence type="ECO:0008006" key="5">
    <source>
        <dbReference type="Google" id="ProtNLM"/>
    </source>
</evidence>
<comment type="caution">
    <text evidence="3">The sequence shown here is derived from an EMBL/GenBank/DDBJ whole genome shotgun (WGS) entry which is preliminary data.</text>
</comment>
<dbReference type="Gene3D" id="3.40.1610.10">
    <property type="entry name" value="CV3147-like domain"/>
    <property type="match status" value="1"/>
</dbReference>
<protein>
    <recommendedName>
        <fullName evidence="5">DUF917 domain-containing protein</fullName>
    </recommendedName>
</protein>
<proteinExistence type="predicted"/>
<sequence>MMFTRDLIEDLARGAAFLGTGGGGDPYIGSMLLKQAMRDVESIKIIGVDEVPPDALVVPSAMMGAPTVLIEKLPNGAEALQSLIEIEEAFGQKAFAVMPAEIGGLNALLPLVLAAKTGLPVVDADGMGRAFPELQMTTFHVHGQPASPISITDEHGNCVVIWSKNDLMGEKLARATVVAMGATCQMCCFAMLGKHLAECGVRGTLTAAIAIGRAIRLAREAHEDPFEALLTALRATDYYKSSYVLFDGKVADLKRETTGGFARGEVRIEAIAPFTGTMEVSFQNEHLVAKQDGVVRAIVPDLIAILDRETAEPITTEGLRYGQRVKVMGASAAPVMRSQAALDVFGPQMFGLPEPFTPVEKLQANFA</sequence>
<reference evidence="3" key="1">
    <citation type="submission" date="2021-02" db="EMBL/GenBank/DDBJ databases">
        <title>Genome sequence of Rhodospirillales sp. strain TMPK1 isolated from soil.</title>
        <authorList>
            <person name="Nakai R."/>
            <person name="Kusada H."/>
            <person name="Tamaki H."/>
        </authorList>
    </citation>
    <scope>NUCLEOTIDE SEQUENCE</scope>
    <source>
        <strain evidence="3">TMPK1</strain>
    </source>
</reference>
<feature type="domain" description="S-Me-THD-like C-terminal" evidence="2">
    <location>
        <begin position="165"/>
        <end position="359"/>
    </location>
</feature>
<dbReference type="Pfam" id="PF06032">
    <property type="entry name" value="S-Me-THD_N"/>
    <property type="match status" value="1"/>
</dbReference>
<dbReference type="InterPro" id="IPR024071">
    <property type="entry name" value="S-Me-THD_C_sf"/>
</dbReference>
<dbReference type="Gene3D" id="2.40.390.10">
    <property type="entry name" value="CV3147-like"/>
    <property type="match status" value="1"/>
</dbReference>
<accession>A0A8S8XA38</accession>
<dbReference type="InterPro" id="IPR048350">
    <property type="entry name" value="S-Me-THD-like_C"/>
</dbReference>
<name>A0A8S8XA38_9PROT</name>
<evidence type="ECO:0000313" key="3">
    <source>
        <dbReference type="EMBL" id="GIL39614.1"/>
    </source>
</evidence>
<dbReference type="InterPro" id="IPR027479">
    <property type="entry name" value="S-Me-THD_N_sf"/>
</dbReference>
<dbReference type="AlphaFoldDB" id="A0A8S8XA38"/>
<dbReference type="Pfam" id="PF20906">
    <property type="entry name" value="S-Me-THD_C"/>
    <property type="match status" value="1"/>
</dbReference>
<keyword evidence="4" id="KW-1185">Reference proteome</keyword>
<evidence type="ECO:0000313" key="4">
    <source>
        <dbReference type="Proteomes" id="UP000681075"/>
    </source>
</evidence>